<proteinExistence type="predicted"/>
<name>A0A251XJ95_CLAMM</name>
<gene>
    <name evidence="1" type="ORF">CMMCAS07_00425</name>
</gene>
<dbReference type="EMBL" id="MDHH01000001">
    <property type="protein sequence ID" value="OUE03380.1"/>
    <property type="molecule type" value="Genomic_DNA"/>
</dbReference>
<dbReference type="Proteomes" id="UP000195062">
    <property type="component" value="Unassembled WGS sequence"/>
</dbReference>
<evidence type="ECO:0000313" key="1">
    <source>
        <dbReference type="EMBL" id="OUE03380.1"/>
    </source>
</evidence>
<sequence>MPRTTRGPASCHARSSCGESMPWRDGWLGSITASFTRREATAWSRKRIPSSASASFAGVPSRVPFTRASQRSSISVRTPTASPCGCTNTVACSAPGMFHSRPWKITMSEPNSFRASSMNGTIASTLPFVECAVLPWSVSTIHCTPLATAWRMWSRTRYLPSLLKSVWT</sequence>
<dbReference type="AlphaFoldDB" id="A0A251XJ95"/>
<protein>
    <submittedName>
        <fullName evidence="1">Uncharacterized protein</fullName>
    </submittedName>
</protein>
<accession>A0A251XJ95</accession>
<comment type="caution">
    <text evidence="1">The sequence shown here is derived from an EMBL/GenBank/DDBJ whole genome shotgun (WGS) entry which is preliminary data.</text>
</comment>
<organism evidence="1 2">
    <name type="scientific">Clavibacter michiganensis subsp. michiganensis</name>
    <dbReference type="NCBI Taxonomy" id="33013"/>
    <lineage>
        <taxon>Bacteria</taxon>
        <taxon>Bacillati</taxon>
        <taxon>Actinomycetota</taxon>
        <taxon>Actinomycetes</taxon>
        <taxon>Micrococcales</taxon>
        <taxon>Microbacteriaceae</taxon>
        <taxon>Clavibacter</taxon>
    </lineage>
</organism>
<keyword evidence="2" id="KW-1185">Reference proteome</keyword>
<evidence type="ECO:0000313" key="2">
    <source>
        <dbReference type="Proteomes" id="UP000195062"/>
    </source>
</evidence>
<reference evidence="1 2" key="1">
    <citation type="submission" date="2016-08" db="EMBL/GenBank/DDBJ databases">
        <title>Genome sequence of Clavibacter michiganensis subsp. michiganensis strain CASJ007.</title>
        <authorList>
            <person name="Thapa S.P."/>
            <person name="Coaker G."/>
        </authorList>
    </citation>
    <scope>NUCLEOTIDE SEQUENCE [LARGE SCALE GENOMIC DNA]</scope>
    <source>
        <strain evidence="1">CASJ007</strain>
    </source>
</reference>